<protein>
    <submittedName>
        <fullName evidence="3">Serine/threonine-protein kinase RsbT</fullName>
    </submittedName>
</protein>
<dbReference type="Proteomes" id="UP000199695">
    <property type="component" value="Unassembled WGS sequence"/>
</dbReference>
<feature type="domain" description="Histidine kinase/HSP90-like ATPase" evidence="2">
    <location>
        <begin position="32"/>
        <end position="131"/>
    </location>
</feature>
<dbReference type="PANTHER" id="PTHR35526:SF3">
    <property type="entry name" value="ANTI-SIGMA-F FACTOR RSBW"/>
    <property type="match status" value="1"/>
</dbReference>
<dbReference type="SUPFAM" id="SSF55874">
    <property type="entry name" value="ATPase domain of HSP90 chaperone/DNA topoisomerase II/histidine kinase"/>
    <property type="match status" value="1"/>
</dbReference>
<dbReference type="GO" id="GO:0004674">
    <property type="term" value="F:protein serine/threonine kinase activity"/>
    <property type="evidence" value="ECO:0007669"/>
    <property type="project" value="UniProtKB-KW"/>
</dbReference>
<dbReference type="RefSeq" id="WP_089972704.1">
    <property type="nucleotide sequence ID" value="NZ_FOCQ01000020.1"/>
</dbReference>
<proteinExistence type="predicted"/>
<gene>
    <name evidence="3" type="ORF">SAMN05444955_12012</name>
</gene>
<dbReference type="InterPro" id="IPR036890">
    <property type="entry name" value="HATPase_C_sf"/>
</dbReference>
<keyword evidence="3" id="KW-0418">Kinase</keyword>
<keyword evidence="4" id="KW-1185">Reference proteome</keyword>
<keyword evidence="3" id="KW-0808">Transferase</keyword>
<evidence type="ECO:0000259" key="2">
    <source>
        <dbReference type="SMART" id="SM00387"/>
    </source>
</evidence>
<keyword evidence="1" id="KW-0723">Serine/threonine-protein kinase</keyword>
<evidence type="ECO:0000313" key="3">
    <source>
        <dbReference type="EMBL" id="SEN73208.1"/>
    </source>
</evidence>
<reference evidence="3 4" key="1">
    <citation type="submission" date="2016-10" db="EMBL/GenBank/DDBJ databases">
        <authorList>
            <person name="de Groot N.N."/>
        </authorList>
    </citation>
    <scope>NUCLEOTIDE SEQUENCE [LARGE SCALE GENOMIC DNA]</scope>
    <source>
        <strain evidence="3 4">DSM 46701</strain>
    </source>
</reference>
<dbReference type="InterPro" id="IPR003594">
    <property type="entry name" value="HATPase_dom"/>
</dbReference>
<dbReference type="Pfam" id="PF13581">
    <property type="entry name" value="HATPase_c_2"/>
    <property type="match status" value="1"/>
</dbReference>
<dbReference type="PANTHER" id="PTHR35526">
    <property type="entry name" value="ANTI-SIGMA-F FACTOR RSBW-RELATED"/>
    <property type="match status" value="1"/>
</dbReference>
<dbReference type="InterPro" id="IPR050267">
    <property type="entry name" value="Anti-sigma-factor_SerPK"/>
</dbReference>
<dbReference type="OrthoDB" id="9799195at2"/>
<evidence type="ECO:0000256" key="1">
    <source>
        <dbReference type="ARBA" id="ARBA00022527"/>
    </source>
</evidence>
<accession>A0A1H8IZQ7</accession>
<name>A0A1H8IZQ7_9BACL</name>
<dbReference type="SMART" id="SM00387">
    <property type="entry name" value="HATPase_c"/>
    <property type="match status" value="1"/>
</dbReference>
<evidence type="ECO:0000313" key="4">
    <source>
        <dbReference type="Proteomes" id="UP000199695"/>
    </source>
</evidence>
<dbReference type="AlphaFoldDB" id="A0A1H8IZQ7"/>
<sequence length="137" mass="15626">MRKTFPLRFEWEIVHIRSEAREMAREIGFDELDQARIVQSISELARNVIEHAEEGTITICAVEEEGKKGIRIQVRDTGPGIPKFEELVSRGQRQNIGETSGLQHVNRLMDELTSVPVEEGTCVEATKWLKPSKQILE</sequence>
<dbReference type="STRING" id="1173111.SAMN05444955_12012"/>
<dbReference type="Gene3D" id="3.30.565.10">
    <property type="entry name" value="Histidine kinase-like ATPase, C-terminal domain"/>
    <property type="match status" value="1"/>
</dbReference>
<dbReference type="EMBL" id="FOCQ01000020">
    <property type="protein sequence ID" value="SEN73208.1"/>
    <property type="molecule type" value="Genomic_DNA"/>
</dbReference>
<organism evidence="3 4">
    <name type="scientific">Lihuaxuella thermophila</name>
    <dbReference type="NCBI Taxonomy" id="1173111"/>
    <lineage>
        <taxon>Bacteria</taxon>
        <taxon>Bacillati</taxon>
        <taxon>Bacillota</taxon>
        <taxon>Bacilli</taxon>
        <taxon>Bacillales</taxon>
        <taxon>Thermoactinomycetaceae</taxon>
        <taxon>Lihuaxuella</taxon>
    </lineage>
</organism>